<proteinExistence type="predicted"/>
<dbReference type="EMBL" id="ADKX01000046">
    <property type="protein sequence ID" value="EFW03567.1"/>
    <property type="molecule type" value="Genomic_DNA"/>
</dbReference>
<dbReference type="STRING" id="100884.GCA_000269565_03732"/>
<organism evidence="1 2">
    <name type="scientific">Coprobacillus cateniformis</name>
    <dbReference type="NCBI Taxonomy" id="100884"/>
    <lineage>
        <taxon>Bacteria</taxon>
        <taxon>Bacillati</taxon>
        <taxon>Bacillota</taxon>
        <taxon>Erysipelotrichia</taxon>
        <taxon>Erysipelotrichales</taxon>
        <taxon>Coprobacillaceae</taxon>
        <taxon>Coprobacillus</taxon>
    </lineage>
</organism>
<gene>
    <name evidence="1" type="ORF">HMPREF9488_03258</name>
</gene>
<name>E7GEW6_9FIRM</name>
<evidence type="ECO:0000313" key="2">
    <source>
        <dbReference type="Proteomes" id="UP000003157"/>
    </source>
</evidence>
<keyword evidence="2" id="KW-1185">Reference proteome</keyword>
<comment type="caution">
    <text evidence="1">The sequence shown here is derived from an EMBL/GenBank/DDBJ whole genome shotgun (WGS) entry which is preliminary data.</text>
</comment>
<reference evidence="1 2" key="1">
    <citation type="submission" date="2010-12" db="EMBL/GenBank/DDBJ databases">
        <title>The Genome Sequence of Coprobacillus sp. strain 29_1.</title>
        <authorList>
            <consortium name="The Broad Institute Genome Sequencing Platform"/>
            <person name="Earl A."/>
            <person name="Ward D."/>
            <person name="Feldgarden M."/>
            <person name="Gevers D."/>
            <person name="Daigneault M."/>
            <person name="Sibley C.D."/>
            <person name="White A."/>
            <person name="Strauss J."/>
            <person name="Allen-Vercoe E."/>
            <person name="Young S.K."/>
            <person name="Zeng Q."/>
            <person name="Gargeya S."/>
            <person name="Fitzgerald M."/>
            <person name="Haas B."/>
            <person name="Abouelleil A."/>
            <person name="Alvarado L."/>
            <person name="Arachchi H.M."/>
            <person name="Berlin A."/>
            <person name="Brown A."/>
            <person name="Chapman S.B."/>
            <person name="Chen Z."/>
            <person name="Dunbar C."/>
            <person name="Freedman E."/>
            <person name="Gearin G."/>
            <person name="Gellesch M."/>
            <person name="Goldberg J."/>
            <person name="Griggs A."/>
            <person name="Gujja S."/>
            <person name="Heilman E."/>
            <person name="Heiman D."/>
            <person name="Howarth C."/>
            <person name="Larson L."/>
            <person name="Lui A."/>
            <person name="MacDonald P.J.P."/>
            <person name="Mehta T."/>
            <person name="Montmayeur A."/>
            <person name="Murphy C."/>
            <person name="Neiman D."/>
            <person name="Pearson M."/>
            <person name="Priest M."/>
            <person name="Roberts A."/>
            <person name="Saif S."/>
            <person name="Shea T."/>
            <person name="Shenoy N."/>
            <person name="Sisk P."/>
            <person name="Stolte C."/>
            <person name="Sykes S."/>
            <person name="White J."/>
            <person name="Yandava C."/>
            <person name="Nusbaum C."/>
            <person name="Birren B."/>
        </authorList>
    </citation>
    <scope>NUCLEOTIDE SEQUENCE [LARGE SCALE GENOMIC DNA]</scope>
    <source>
        <strain evidence="1 2">29_1</strain>
    </source>
</reference>
<protein>
    <submittedName>
        <fullName evidence="1">Uncharacterized protein</fullName>
    </submittedName>
</protein>
<dbReference type="HOGENOM" id="CLU_2521887_0_0_9"/>
<accession>E7GEW6</accession>
<dbReference type="GeneID" id="78231479"/>
<sequence length="84" mass="10018">MNIQINTKDDITENELRYVYYNLKSIKEEYENSWEYRRYKDGVDSWNPWTKELSGIGGIGARVGRKMLVKGRKDTLYFKFKGVN</sequence>
<evidence type="ECO:0000313" key="1">
    <source>
        <dbReference type="EMBL" id="EFW03567.1"/>
    </source>
</evidence>
<dbReference type="Proteomes" id="UP000003157">
    <property type="component" value="Unassembled WGS sequence"/>
</dbReference>
<dbReference type="AlphaFoldDB" id="E7GEW6"/>
<dbReference type="RefSeq" id="WP_008790340.1">
    <property type="nucleotide sequence ID" value="NZ_AKCB01000004.1"/>
</dbReference>